<feature type="signal peptide" evidence="3">
    <location>
        <begin position="1"/>
        <end position="26"/>
    </location>
</feature>
<dbReference type="VEuPathDB" id="TriTrypDB:TcG_03510"/>
<dbReference type="AlphaFoldDB" id="A0A2V2UWX7"/>
<keyword evidence="3" id="KW-0732">Signal</keyword>
<comment type="caution">
    <text evidence="4">The sequence shown here is derived from an EMBL/GenBank/DDBJ whole genome shotgun (WGS) entry which is preliminary data.</text>
</comment>
<dbReference type="VEuPathDB" id="TriTrypDB:BCY84_12001"/>
<name>A0A2V2UWX7_TRYCR</name>
<feature type="chain" id="PRO_5016020059" description="Paraflagellar rod protein" evidence="3">
    <location>
        <begin position="27"/>
        <end position="698"/>
    </location>
</feature>
<dbReference type="VEuPathDB" id="TriTrypDB:ECC02_006635"/>
<dbReference type="VEuPathDB" id="TriTrypDB:TCSYLVIO_003447"/>
<feature type="coiled-coil region" evidence="1">
    <location>
        <begin position="409"/>
        <end position="468"/>
    </location>
</feature>
<organism evidence="4 5">
    <name type="scientific">Trypanosoma cruzi</name>
    <dbReference type="NCBI Taxonomy" id="5693"/>
    <lineage>
        <taxon>Eukaryota</taxon>
        <taxon>Discoba</taxon>
        <taxon>Euglenozoa</taxon>
        <taxon>Kinetoplastea</taxon>
        <taxon>Metakinetoplastina</taxon>
        <taxon>Trypanosomatida</taxon>
        <taxon>Trypanosomatidae</taxon>
        <taxon>Trypanosoma</taxon>
        <taxon>Schizotrypanum</taxon>
    </lineage>
</organism>
<evidence type="ECO:0000256" key="3">
    <source>
        <dbReference type="SAM" id="SignalP"/>
    </source>
</evidence>
<evidence type="ECO:0008006" key="6">
    <source>
        <dbReference type="Google" id="ProtNLM"/>
    </source>
</evidence>
<dbReference type="VEuPathDB" id="TriTrypDB:TcCL_ESM10791"/>
<reference evidence="4 5" key="1">
    <citation type="journal article" date="2018" name="Microb. Genom.">
        <title>Expanding an expanded genome: long-read sequencing of Trypanosoma cruzi.</title>
        <authorList>
            <person name="Berna L."/>
            <person name="Rodriguez M."/>
            <person name="Chiribao M.L."/>
            <person name="Parodi-Talice A."/>
            <person name="Pita S."/>
            <person name="Rijo G."/>
            <person name="Alvarez-Valin F."/>
            <person name="Robello C."/>
        </authorList>
    </citation>
    <scope>NUCLEOTIDE SEQUENCE [LARGE SCALE GENOMIC DNA]</scope>
    <source>
        <strain evidence="4 5">Dm28c</strain>
    </source>
</reference>
<dbReference type="PROSITE" id="PS51257">
    <property type="entry name" value="PROKAR_LIPOPROTEIN"/>
    <property type="match status" value="1"/>
</dbReference>
<evidence type="ECO:0000313" key="5">
    <source>
        <dbReference type="Proteomes" id="UP000246121"/>
    </source>
</evidence>
<evidence type="ECO:0000256" key="1">
    <source>
        <dbReference type="SAM" id="Coils"/>
    </source>
</evidence>
<dbReference type="VEuPathDB" id="TriTrypDB:TcCLB.506829.20"/>
<feature type="compositionally biased region" description="Polar residues" evidence="2">
    <location>
        <begin position="164"/>
        <end position="186"/>
    </location>
</feature>
<dbReference type="EMBL" id="PRFA01000085">
    <property type="protein sequence ID" value="PWU87766.1"/>
    <property type="molecule type" value="Genomic_DNA"/>
</dbReference>
<accession>A0A2V2UWX7</accession>
<dbReference type="Proteomes" id="UP000246121">
    <property type="component" value="Unassembled WGS sequence"/>
</dbReference>
<keyword evidence="1" id="KW-0175">Coiled coil</keyword>
<dbReference type="VEuPathDB" id="TriTrypDB:C4B63_85g41"/>
<dbReference type="VEuPathDB" id="TriTrypDB:TcBrA4_0095460"/>
<dbReference type="VEuPathDB" id="TriTrypDB:TcYC6_0084500"/>
<dbReference type="VEuPathDB" id="TriTrypDB:TCDM_06192"/>
<evidence type="ECO:0000313" key="4">
    <source>
        <dbReference type="EMBL" id="PWU87766.1"/>
    </source>
</evidence>
<sequence>MKRRAPLNPTSASAFFFWQLLPTTAASCSAAAQTDGDDGVDTGESMREAVAAVLKESFTPSETTGLWQRCIEEEQVNSETIESLLDVSWKRVEDVIARNKRRRCVIEEELPQSLAEVDTYRFWTPEMAAARFHFPRPEEFGLRTTETVGAGGETGADVLPADTTEQASHDMSSSNALPGDSSSLVLQPTPPTTPTPSAAATDPTMPGKHRANAWGRTDKELLDPTKSPNPLRRLFAPILRRRHELPKALTLLLNAVQRVQSEGFPEIEALIEKGYLHMPLHRSFRHISSFITRYLSENSRGEGREREFAENYKPSAFRFEEAREKLREMGSKRAAEPSKCDKAVEIVYSTLLTELRERKVLQNDCDSALQSITDNTNLQLDGMEKGLQDCDIESRQVLGDLERDVCAYLEKLKEAIESTKAARKEIYNEYQRDHDRLHSSLHGKLYQLKKSEDMQEKIARRIREATKEWHMEQLKYERLMQEVVAETLALRQLDCSHNQLEALLDERLPTADSERKLRWVTDSLQQSEELRSELIAQCRLHIERLKEEEHYRRCRMVGYAKENALCWSRCLQDLSALYEGHYDTVTVKCNASMQLRYLLAYEKDLVIKDLHQLQREFSLLEKSWAKLTSLLEELDLPVPPLAECEKDVSCGEFRRTISELVSGRLICGDFARLLPIRGEGRSSPTAGKRDSAAAGAGG</sequence>
<feature type="compositionally biased region" description="Low complexity" evidence="2">
    <location>
        <begin position="195"/>
        <end position="204"/>
    </location>
</feature>
<proteinExistence type="predicted"/>
<gene>
    <name evidence="4" type="ORF">C4B63_85g41</name>
</gene>
<dbReference type="VEuPathDB" id="TriTrypDB:Tc_MARK_3765"/>
<feature type="region of interest" description="Disordered" evidence="2">
    <location>
        <begin position="164"/>
        <end position="228"/>
    </location>
</feature>
<dbReference type="VEuPathDB" id="TriTrypDB:C3747_274g16"/>
<evidence type="ECO:0000256" key="2">
    <source>
        <dbReference type="SAM" id="MobiDB-lite"/>
    </source>
</evidence>
<protein>
    <recommendedName>
        <fullName evidence="6">Paraflagellar rod protein</fullName>
    </recommendedName>
</protein>
<dbReference type="VEuPathDB" id="TriTrypDB:TcCLB.504231.30"/>